<dbReference type="InterPro" id="IPR001063">
    <property type="entry name" value="Ribosomal_uL22"/>
</dbReference>
<proteinExistence type="inferred from homology"/>
<keyword evidence="7" id="KW-1185">Reference proteome</keyword>
<comment type="similarity">
    <text evidence="1 4">Belongs to the universal ribosomal protein uL22 family.</text>
</comment>
<feature type="region of interest" description="Disordered" evidence="5">
    <location>
        <begin position="16"/>
        <end position="120"/>
    </location>
</feature>
<dbReference type="AlphaFoldDB" id="A0A6A6HJ53"/>
<dbReference type="GO" id="GO:0003735">
    <property type="term" value="F:structural constituent of ribosome"/>
    <property type="evidence" value="ECO:0007669"/>
    <property type="project" value="InterPro"/>
</dbReference>
<evidence type="ECO:0000256" key="5">
    <source>
        <dbReference type="SAM" id="MobiDB-lite"/>
    </source>
</evidence>
<name>A0A6A6HJ53_VIRVR</name>
<dbReference type="PANTHER" id="PTHR13501">
    <property type="entry name" value="CHLOROPLAST 50S RIBOSOMAL PROTEIN L22-RELATED"/>
    <property type="match status" value="1"/>
</dbReference>
<dbReference type="Gene3D" id="3.90.470.10">
    <property type="entry name" value="Ribosomal protein L22/L17"/>
    <property type="match status" value="1"/>
</dbReference>
<dbReference type="FunFam" id="3.90.470.10:FF:000017">
    <property type="entry name" value="54S ribosomal protein L22, mitochondrial"/>
    <property type="match status" value="1"/>
</dbReference>
<evidence type="ECO:0000313" key="6">
    <source>
        <dbReference type="EMBL" id="KAF2238146.1"/>
    </source>
</evidence>
<keyword evidence="3 4" id="KW-0687">Ribonucleoprotein</keyword>
<keyword evidence="2 4" id="KW-0689">Ribosomal protein</keyword>
<dbReference type="OrthoDB" id="416470at2759"/>
<evidence type="ECO:0000256" key="3">
    <source>
        <dbReference type="ARBA" id="ARBA00023274"/>
    </source>
</evidence>
<sequence length="322" mass="36411">MKPLYNPSFALCLRPSLNHGSRRAFAASSSRPLPRKNEDPTPKAPSNPLLDNYLKRKPPGPPRLARGDLAPSSIFEQDRQKGDGEPSAPSKTSTEEDDARPKPIRDSAALAGVLDPDPSSRLRWERKKTIQSIRHRGRISRTLMLKRTERESLSKSQLFKTSVKKLSPLARQIAGKSIEDAITQMRFSRKKVSRDVGEHLEAARNRAIVARGMGLGEVEGTKGEPVVIQTKEGKRRVVEDRTGIYIDQAWVGRGPYGQGLDYRAMGRVHLLRLPTTSLSVVLKEEATRVRQHAERQEKRRNRKLWVQLPDRPVTAQHPYYTW</sequence>
<dbReference type="GO" id="GO:0015934">
    <property type="term" value="C:large ribosomal subunit"/>
    <property type="evidence" value="ECO:0007669"/>
    <property type="project" value="InterPro"/>
</dbReference>
<reference evidence="6" key="1">
    <citation type="journal article" date="2020" name="Stud. Mycol.">
        <title>101 Dothideomycetes genomes: a test case for predicting lifestyles and emergence of pathogens.</title>
        <authorList>
            <person name="Haridas S."/>
            <person name="Albert R."/>
            <person name="Binder M."/>
            <person name="Bloem J."/>
            <person name="Labutti K."/>
            <person name="Salamov A."/>
            <person name="Andreopoulos B."/>
            <person name="Baker S."/>
            <person name="Barry K."/>
            <person name="Bills G."/>
            <person name="Bluhm B."/>
            <person name="Cannon C."/>
            <person name="Castanera R."/>
            <person name="Culley D."/>
            <person name="Daum C."/>
            <person name="Ezra D."/>
            <person name="Gonzalez J."/>
            <person name="Henrissat B."/>
            <person name="Kuo A."/>
            <person name="Liang C."/>
            <person name="Lipzen A."/>
            <person name="Lutzoni F."/>
            <person name="Magnuson J."/>
            <person name="Mondo S."/>
            <person name="Nolan M."/>
            <person name="Ohm R."/>
            <person name="Pangilinan J."/>
            <person name="Park H.-J."/>
            <person name="Ramirez L."/>
            <person name="Alfaro M."/>
            <person name="Sun H."/>
            <person name="Tritt A."/>
            <person name="Yoshinaga Y."/>
            <person name="Zwiers L.-H."/>
            <person name="Turgeon B."/>
            <person name="Goodwin S."/>
            <person name="Spatafora J."/>
            <person name="Crous P."/>
            <person name="Grigoriev I."/>
        </authorList>
    </citation>
    <scope>NUCLEOTIDE SEQUENCE</scope>
    <source>
        <strain evidence="6">Tuck. ex Michener</strain>
    </source>
</reference>
<dbReference type="InterPro" id="IPR047867">
    <property type="entry name" value="Ribosomal_uL22_bac/org-type"/>
</dbReference>
<dbReference type="CDD" id="cd00336">
    <property type="entry name" value="Ribosomal_L22"/>
    <property type="match status" value="1"/>
</dbReference>
<evidence type="ECO:0000256" key="2">
    <source>
        <dbReference type="ARBA" id="ARBA00022980"/>
    </source>
</evidence>
<dbReference type="Proteomes" id="UP000800092">
    <property type="component" value="Unassembled WGS sequence"/>
</dbReference>
<dbReference type="InterPro" id="IPR036394">
    <property type="entry name" value="Ribosomal_uL22_sf"/>
</dbReference>
<evidence type="ECO:0000256" key="4">
    <source>
        <dbReference type="RuleBase" id="RU004005"/>
    </source>
</evidence>
<accession>A0A6A6HJ53</accession>
<dbReference type="SUPFAM" id="SSF54843">
    <property type="entry name" value="Ribosomal protein L22"/>
    <property type="match status" value="1"/>
</dbReference>
<dbReference type="EMBL" id="ML991777">
    <property type="protein sequence ID" value="KAF2238146.1"/>
    <property type="molecule type" value="Genomic_DNA"/>
</dbReference>
<dbReference type="PANTHER" id="PTHR13501:SF10">
    <property type="entry name" value="LARGE RIBOSOMAL SUBUNIT PROTEIN UL22M"/>
    <property type="match status" value="1"/>
</dbReference>
<evidence type="ECO:0000256" key="1">
    <source>
        <dbReference type="ARBA" id="ARBA00009451"/>
    </source>
</evidence>
<gene>
    <name evidence="6" type="ORF">EV356DRAFT_508805</name>
</gene>
<protein>
    <submittedName>
        <fullName evidence="6">Putative 54S ribosomal protein L22, mitochondrial</fullName>
    </submittedName>
</protein>
<evidence type="ECO:0000313" key="7">
    <source>
        <dbReference type="Proteomes" id="UP000800092"/>
    </source>
</evidence>
<dbReference type="GO" id="GO:0006412">
    <property type="term" value="P:translation"/>
    <property type="evidence" value="ECO:0007669"/>
    <property type="project" value="InterPro"/>
</dbReference>
<organism evidence="6 7">
    <name type="scientific">Viridothelium virens</name>
    <name type="common">Speckled blister lichen</name>
    <name type="synonym">Trypethelium virens</name>
    <dbReference type="NCBI Taxonomy" id="1048519"/>
    <lineage>
        <taxon>Eukaryota</taxon>
        <taxon>Fungi</taxon>
        <taxon>Dikarya</taxon>
        <taxon>Ascomycota</taxon>
        <taxon>Pezizomycotina</taxon>
        <taxon>Dothideomycetes</taxon>
        <taxon>Dothideomycetes incertae sedis</taxon>
        <taxon>Trypetheliales</taxon>
        <taxon>Trypetheliaceae</taxon>
        <taxon>Viridothelium</taxon>
    </lineage>
</organism>
<dbReference type="Pfam" id="PF00237">
    <property type="entry name" value="Ribosomal_L22"/>
    <property type="match status" value="2"/>
</dbReference>